<dbReference type="AlphaFoldDB" id="T5LU46"/>
<organism evidence="1 2">
    <name type="scientific">Helicobacter bilis ATCC 43879</name>
    <dbReference type="NCBI Taxonomy" id="613026"/>
    <lineage>
        <taxon>Bacteria</taxon>
        <taxon>Pseudomonadati</taxon>
        <taxon>Campylobacterota</taxon>
        <taxon>Epsilonproteobacteria</taxon>
        <taxon>Campylobacterales</taxon>
        <taxon>Helicobacteraceae</taxon>
        <taxon>Helicobacter</taxon>
    </lineage>
</organism>
<keyword evidence="2" id="KW-1185">Reference proteome</keyword>
<dbReference type="RefSeq" id="WP_020995649.1">
    <property type="nucleotide sequence ID" value="NZ_KI392035.1"/>
</dbReference>
<proteinExistence type="predicted"/>
<gene>
    <name evidence="1" type="ORF">HRAG_02437</name>
</gene>
<sequence>MYKLLFIFSCVLTTINLVSAKQIKKYVFIESSDTDSNDITLNNTKIANNAESLTPPPQHS</sequence>
<reference evidence="1 2" key="1">
    <citation type="journal article" date="2014" name="Genome Announc.">
        <title>Draft genome sequences of six enterohepatic helicobacter species isolated from humans and one from rhesus macaques.</title>
        <authorList>
            <person name="Shen Z."/>
            <person name="Sheh A."/>
            <person name="Young S.K."/>
            <person name="Abouelliel A."/>
            <person name="Ward D.V."/>
            <person name="Earl A.M."/>
            <person name="Fox J.G."/>
        </authorList>
    </citation>
    <scope>NUCLEOTIDE SEQUENCE [LARGE SCALE GENOMIC DNA]</scope>
    <source>
        <strain evidence="1 2">ATCC 43879</strain>
    </source>
</reference>
<comment type="caution">
    <text evidence="1">The sequence shown here is derived from an EMBL/GenBank/DDBJ whole genome shotgun (WGS) entry which is preliminary data.</text>
</comment>
<name>T5LU46_9HELI</name>
<dbReference type="Proteomes" id="UP000005085">
    <property type="component" value="Unassembled WGS sequence"/>
</dbReference>
<dbReference type="HOGENOM" id="CLU_2935143_0_0_7"/>
<evidence type="ECO:0000313" key="1">
    <source>
        <dbReference type="EMBL" id="EQM94750.1"/>
    </source>
</evidence>
<evidence type="ECO:0000313" key="2">
    <source>
        <dbReference type="Proteomes" id="UP000005085"/>
    </source>
</evidence>
<protein>
    <submittedName>
        <fullName evidence="1">Uncharacterized protein</fullName>
    </submittedName>
</protein>
<accession>T5LU46</accession>
<dbReference type="EMBL" id="ACDN02000024">
    <property type="protein sequence ID" value="EQM94750.1"/>
    <property type="molecule type" value="Genomic_DNA"/>
</dbReference>